<comment type="function">
    <text evidence="9">DNA primase is the polymerase that synthesizes small RNA primers for the Okazaki fragments made during discontinuous DNA replication.</text>
</comment>
<keyword evidence="3 9" id="KW-0639">Primosome</keyword>
<name>A0AAD5CVN3_AMBAR</name>
<evidence type="ECO:0000313" key="12">
    <source>
        <dbReference type="EMBL" id="KAI7749161.1"/>
    </source>
</evidence>
<evidence type="ECO:0000256" key="6">
    <source>
        <dbReference type="ARBA" id="ARBA00023004"/>
    </source>
</evidence>
<keyword evidence="5 9" id="KW-0479">Metal-binding</keyword>
<dbReference type="Pfam" id="PF04104">
    <property type="entry name" value="DNA_primase_lrg"/>
    <property type="match status" value="1"/>
</dbReference>
<proteinExistence type="inferred from homology"/>
<dbReference type="Pfam" id="PF26466">
    <property type="entry name" value="DNA_primase_lrg_N"/>
    <property type="match status" value="1"/>
</dbReference>
<dbReference type="GO" id="GO:0005658">
    <property type="term" value="C:alpha DNA polymerase:primase complex"/>
    <property type="evidence" value="ECO:0007669"/>
    <property type="project" value="TreeGrafter"/>
</dbReference>
<evidence type="ECO:0000256" key="2">
    <source>
        <dbReference type="ARBA" id="ARBA00022485"/>
    </source>
</evidence>
<dbReference type="Proteomes" id="UP001206925">
    <property type="component" value="Unassembled WGS sequence"/>
</dbReference>
<sequence length="456" mass="52254">MEVFTSHKKPSSSLASLSNGVPTLPLYRSPPTLEVRLEDFERFAVDRLLVLRAISDGLARGKKPDEMGKLVTDLWKTHMRHPRASEDIDKDIISHFVLRLVYCRSEELRKWFLSMESTLFRYRFRDMNSDVHLALMTELGIPYKVVSQKEFEDLREQLNLVARSVNQPLPTPNGLYKVSFEEVPELVASRKVFIQKGYAYVALNQVVSFVVPHFRSHLSKALILTNRKWTSMIREQEKDRLTPIVEALATSYLGPDYCQDKEFGEISLKDIDQVARTSFPLCMQHLFNTLREDHHLKHGGRMQLGLFLKGVGLKLDDALAFWKAEFSQKVGAERFDKEYAYSIRHNYGKEGKRTDYTPYSCQKIILSTPGVGDHHGCPYRHFSEENLRAALGKMGVSSRALDDIVEKAKSRHYQLACTLTFEALHATSCDAGINHPNQYFSDSQKILKEKNMSTTA</sequence>
<organism evidence="12 13">
    <name type="scientific">Ambrosia artemisiifolia</name>
    <name type="common">Common ragweed</name>
    <dbReference type="NCBI Taxonomy" id="4212"/>
    <lineage>
        <taxon>Eukaryota</taxon>
        <taxon>Viridiplantae</taxon>
        <taxon>Streptophyta</taxon>
        <taxon>Embryophyta</taxon>
        <taxon>Tracheophyta</taxon>
        <taxon>Spermatophyta</taxon>
        <taxon>Magnoliopsida</taxon>
        <taxon>eudicotyledons</taxon>
        <taxon>Gunneridae</taxon>
        <taxon>Pentapetalae</taxon>
        <taxon>asterids</taxon>
        <taxon>campanulids</taxon>
        <taxon>Asterales</taxon>
        <taxon>Asteraceae</taxon>
        <taxon>Asteroideae</taxon>
        <taxon>Heliantheae alliance</taxon>
        <taxon>Heliantheae</taxon>
        <taxon>Ambrosia</taxon>
    </lineage>
</organism>
<evidence type="ECO:0000256" key="7">
    <source>
        <dbReference type="ARBA" id="ARBA00023014"/>
    </source>
</evidence>
<dbReference type="GO" id="GO:0003677">
    <property type="term" value="F:DNA binding"/>
    <property type="evidence" value="ECO:0007669"/>
    <property type="project" value="UniProtKB-UniRule"/>
</dbReference>
<keyword evidence="8 9" id="KW-0238">DNA-binding</keyword>
<dbReference type="InterPro" id="IPR058560">
    <property type="entry name" value="DNA_primase_C"/>
</dbReference>
<feature type="binding site" evidence="10">
    <location>
        <position position="377"/>
    </location>
    <ligand>
        <name>[4Fe-4S] cluster</name>
        <dbReference type="ChEBI" id="CHEBI:49883"/>
    </ligand>
</feature>
<evidence type="ECO:0000256" key="9">
    <source>
        <dbReference type="PIRNR" id="PIRNR009449"/>
    </source>
</evidence>
<comment type="caution">
    <text evidence="12">The sequence shown here is derived from an EMBL/GenBank/DDBJ whole genome shotgun (WGS) entry which is preliminary data.</text>
</comment>
<dbReference type="GO" id="GO:0006269">
    <property type="term" value="P:DNA replication, synthesis of primer"/>
    <property type="evidence" value="ECO:0007669"/>
    <property type="project" value="UniProtKB-KW"/>
</dbReference>
<dbReference type="InterPro" id="IPR007238">
    <property type="entry name" value="DNA_primase_lsu_euk/arc"/>
</dbReference>
<feature type="domain" description="DNA primase large subunit C-terminal" evidence="11">
    <location>
        <begin position="272"/>
        <end position="440"/>
    </location>
</feature>
<evidence type="ECO:0000256" key="8">
    <source>
        <dbReference type="ARBA" id="ARBA00023125"/>
    </source>
</evidence>
<dbReference type="FunFam" id="1.20.930.80:FF:000002">
    <property type="entry name" value="DNA primase large subunit"/>
    <property type="match status" value="1"/>
</dbReference>
<dbReference type="Gene3D" id="1.20.930.80">
    <property type="match status" value="1"/>
</dbReference>
<comment type="similarity">
    <text evidence="1 9">Belongs to the eukaryotic-type primase large subunit family.</text>
</comment>
<accession>A0AAD5CVN3</accession>
<dbReference type="GO" id="GO:0006270">
    <property type="term" value="P:DNA replication initiation"/>
    <property type="evidence" value="ECO:0007669"/>
    <property type="project" value="TreeGrafter"/>
</dbReference>
<evidence type="ECO:0000256" key="3">
    <source>
        <dbReference type="ARBA" id="ARBA00022515"/>
    </source>
</evidence>
<evidence type="ECO:0000256" key="4">
    <source>
        <dbReference type="ARBA" id="ARBA00022705"/>
    </source>
</evidence>
<feature type="binding site" evidence="10">
    <location>
        <position position="282"/>
    </location>
    <ligand>
        <name>[4Fe-4S] cluster</name>
        <dbReference type="ChEBI" id="CHEBI:49883"/>
    </ligand>
</feature>
<dbReference type="AlphaFoldDB" id="A0AAD5CVN3"/>
<dbReference type="InterPro" id="IPR016558">
    <property type="entry name" value="DNA_primase_lsu_euk"/>
</dbReference>
<dbReference type="GO" id="GO:0046872">
    <property type="term" value="F:metal ion binding"/>
    <property type="evidence" value="ECO:0007669"/>
    <property type="project" value="UniProtKB-UniRule"/>
</dbReference>
<evidence type="ECO:0000313" key="13">
    <source>
        <dbReference type="Proteomes" id="UP001206925"/>
    </source>
</evidence>
<evidence type="ECO:0000256" key="1">
    <source>
        <dbReference type="ARBA" id="ARBA00010564"/>
    </source>
</evidence>
<dbReference type="PIRSF" id="PIRSF009449">
    <property type="entry name" value="DNA_primase_large_subunit"/>
    <property type="match status" value="1"/>
</dbReference>
<keyword evidence="6 9" id="KW-0408">Iron</keyword>
<keyword evidence="4 9" id="KW-0235">DNA replication</keyword>
<dbReference type="EMBL" id="JAMZMK010006396">
    <property type="protein sequence ID" value="KAI7749161.1"/>
    <property type="molecule type" value="Genomic_DNA"/>
</dbReference>
<gene>
    <name evidence="12" type="ORF">M8C21_028216</name>
</gene>
<comment type="cofactor">
    <cofactor evidence="9">
        <name>[4Fe-4S] cluster</name>
        <dbReference type="ChEBI" id="CHEBI:49883"/>
    </cofactor>
    <text evidence="9">Binds 1 [4Fe-4S] cluster.</text>
</comment>
<keyword evidence="2 9" id="KW-0004">4Fe-4S</keyword>
<keyword evidence="13" id="KW-1185">Reference proteome</keyword>
<evidence type="ECO:0000256" key="5">
    <source>
        <dbReference type="ARBA" id="ARBA00022723"/>
    </source>
</evidence>
<dbReference type="PANTHER" id="PTHR10537:SF3">
    <property type="entry name" value="DNA PRIMASE LARGE SUBUNIT"/>
    <property type="match status" value="1"/>
</dbReference>
<evidence type="ECO:0000256" key="10">
    <source>
        <dbReference type="PIRSR" id="PIRSR009449-1"/>
    </source>
</evidence>
<evidence type="ECO:0000259" key="11">
    <source>
        <dbReference type="Pfam" id="PF04104"/>
    </source>
</evidence>
<dbReference type="PANTHER" id="PTHR10537">
    <property type="entry name" value="DNA PRIMASE LARGE SUBUNIT"/>
    <property type="match status" value="1"/>
</dbReference>
<dbReference type="CDD" id="cd07322">
    <property type="entry name" value="PriL_PriS_Eukaryotic"/>
    <property type="match status" value="1"/>
</dbReference>
<protein>
    <recommendedName>
        <fullName evidence="9">DNA primase large subunit</fullName>
    </recommendedName>
</protein>
<keyword evidence="7 9" id="KW-0411">Iron-sulfur</keyword>
<feature type="binding site" evidence="10">
    <location>
        <position position="417"/>
    </location>
    <ligand>
        <name>[4Fe-4S] cluster</name>
        <dbReference type="ChEBI" id="CHEBI:49883"/>
    </ligand>
</feature>
<reference evidence="12" key="1">
    <citation type="submission" date="2022-06" db="EMBL/GenBank/DDBJ databases">
        <title>Uncovering the hologenomic basis of an extraordinary plant invasion.</title>
        <authorList>
            <person name="Bieker V.C."/>
            <person name="Martin M.D."/>
            <person name="Gilbert T."/>
            <person name="Hodgins K."/>
            <person name="Battlay P."/>
            <person name="Petersen B."/>
            <person name="Wilson J."/>
        </authorList>
    </citation>
    <scope>NUCLEOTIDE SEQUENCE</scope>
    <source>
        <strain evidence="12">AA19_3_7</strain>
        <tissue evidence="12">Leaf</tissue>
    </source>
</reference>
<dbReference type="GO" id="GO:0051539">
    <property type="term" value="F:4 iron, 4 sulfur cluster binding"/>
    <property type="evidence" value="ECO:0007669"/>
    <property type="project" value="UniProtKB-UniRule"/>
</dbReference>
<feature type="binding site" evidence="10">
    <location>
        <position position="361"/>
    </location>
    <ligand>
        <name>[4Fe-4S] cluster</name>
        <dbReference type="ChEBI" id="CHEBI:49883"/>
    </ligand>
</feature>